<name>A0A6G9Y934_9NOCA</name>
<keyword evidence="3" id="KW-1185">Reference proteome</keyword>
<evidence type="ECO:0000256" key="1">
    <source>
        <dbReference type="SAM" id="MobiDB-lite"/>
    </source>
</evidence>
<dbReference type="KEGG" id="nah:F5544_09155"/>
<proteinExistence type="predicted"/>
<evidence type="ECO:0000313" key="3">
    <source>
        <dbReference type="Proteomes" id="UP000503540"/>
    </source>
</evidence>
<accession>A0A6G9Y934</accession>
<dbReference type="Proteomes" id="UP000503540">
    <property type="component" value="Chromosome"/>
</dbReference>
<evidence type="ECO:0000313" key="2">
    <source>
        <dbReference type="EMBL" id="QIS09732.1"/>
    </source>
</evidence>
<dbReference type="AlphaFoldDB" id="A0A6G9Y934"/>
<feature type="compositionally biased region" description="Gly residues" evidence="1">
    <location>
        <begin position="70"/>
        <end position="79"/>
    </location>
</feature>
<feature type="region of interest" description="Disordered" evidence="1">
    <location>
        <begin position="59"/>
        <end position="79"/>
    </location>
</feature>
<organism evidence="2 3">
    <name type="scientific">Nocardia arthritidis</name>
    <dbReference type="NCBI Taxonomy" id="228602"/>
    <lineage>
        <taxon>Bacteria</taxon>
        <taxon>Bacillati</taxon>
        <taxon>Actinomycetota</taxon>
        <taxon>Actinomycetes</taxon>
        <taxon>Mycobacteriales</taxon>
        <taxon>Nocardiaceae</taxon>
        <taxon>Nocardia</taxon>
    </lineage>
</organism>
<reference evidence="2 3" key="1">
    <citation type="journal article" date="2019" name="ACS Chem. Biol.">
        <title>Identification and Mobilization of a Cryptic Antibiotic Biosynthesis Gene Locus from a Human-Pathogenic Nocardia Isolate.</title>
        <authorList>
            <person name="Herisse M."/>
            <person name="Ishida K."/>
            <person name="Porter J.L."/>
            <person name="Howden B."/>
            <person name="Hertweck C."/>
            <person name="Stinear T.P."/>
            <person name="Pidot S.J."/>
        </authorList>
    </citation>
    <scope>NUCLEOTIDE SEQUENCE [LARGE SCALE GENOMIC DNA]</scope>
    <source>
        <strain evidence="2 3">AUSMDU00012717</strain>
    </source>
</reference>
<dbReference type="EMBL" id="CP046172">
    <property type="protein sequence ID" value="QIS09732.1"/>
    <property type="molecule type" value="Genomic_DNA"/>
</dbReference>
<gene>
    <name evidence="2" type="ORF">F5544_09155</name>
</gene>
<protein>
    <submittedName>
        <fullName evidence="2">Uncharacterized protein</fullName>
    </submittedName>
</protein>
<dbReference type="RefSeq" id="WP_167472802.1">
    <property type="nucleotide sequence ID" value="NZ_CP046172.1"/>
</dbReference>
<sequence>MEHYVRREPIPAVGGTLVSVRLPVRARLRGWLTDLRYWNPLGDRMFTISTYTSVSQRLPDGTNGPIIAPRGGGAESSGC</sequence>